<keyword evidence="2" id="KW-1185">Reference proteome</keyword>
<dbReference type="Proteomes" id="UP000324222">
    <property type="component" value="Unassembled WGS sequence"/>
</dbReference>
<proteinExistence type="predicted"/>
<organism evidence="1 2">
    <name type="scientific">Portunus trituberculatus</name>
    <name type="common">Swimming crab</name>
    <name type="synonym">Neptunus trituberculatus</name>
    <dbReference type="NCBI Taxonomy" id="210409"/>
    <lineage>
        <taxon>Eukaryota</taxon>
        <taxon>Metazoa</taxon>
        <taxon>Ecdysozoa</taxon>
        <taxon>Arthropoda</taxon>
        <taxon>Crustacea</taxon>
        <taxon>Multicrustacea</taxon>
        <taxon>Malacostraca</taxon>
        <taxon>Eumalacostraca</taxon>
        <taxon>Eucarida</taxon>
        <taxon>Decapoda</taxon>
        <taxon>Pleocyemata</taxon>
        <taxon>Brachyura</taxon>
        <taxon>Eubrachyura</taxon>
        <taxon>Portunoidea</taxon>
        <taxon>Portunidae</taxon>
        <taxon>Portuninae</taxon>
        <taxon>Portunus</taxon>
    </lineage>
</organism>
<comment type="caution">
    <text evidence="1">The sequence shown here is derived from an EMBL/GenBank/DDBJ whole genome shotgun (WGS) entry which is preliminary data.</text>
</comment>
<evidence type="ECO:0000313" key="1">
    <source>
        <dbReference type="EMBL" id="MPC75539.1"/>
    </source>
</evidence>
<protein>
    <submittedName>
        <fullName evidence="1">Uncharacterized protein</fullName>
    </submittedName>
</protein>
<gene>
    <name evidence="1" type="ORF">E2C01_069929</name>
</gene>
<sequence>MLRVHAVQRTHKTERL</sequence>
<reference evidence="1 2" key="1">
    <citation type="submission" date="2019-05" db="EMBL/GenBank/DDBJ databases">
        <title>Another draft genome of Portunus trituberculatus and its Hox gene families provides insights of decapod evolution.</title>
        <authorList>
            <person name="Jeong J.-H."/>
            <person name="Song I."/>
            <person name="Kim S."/>
            <person name="Choi T."/>
            <person name="Kim D."/>
            <person name="Ryu S."/>
            <person name="Kim W."/>
        </authorList>
    </citation>
    <scope>NUCLEOTIDE SEQUENCE [LARGE SCALE GENOMIC DNA]</scope>
    <source>
        <tissue evidence="1">Muscle</tissue>
    </source>
</reference>
<name>A0A5B7I0U9_PORTR</name>
<evidence type="ECO:0000313" key="2">
    <source>
        <dbReference type="Proteomes" id="UP000324222"/>
    </source>
</evidence>
<accession>A0A5B7I0U9</accession>
<dbReference type="AlphaFoldDB" id="A0A5B7I0U9"/>
<dbReference type="EMBL" id="VSRR010041351">
    <property type="protein sequence ID" value="MPC75539.1"/>
    <property type="molecule type" value="Genomic_DNA"/>
</dbReference>